<dbReference type="GO" id="GO:0016829">
    <property type="term" value="F:lyase activity"/>
    <property type="evidence" value="ECO:0007669"/>
    <property type="project" value="UniProtKB-KW"/>
</dbReference>
<keyword evidence="1" id="KW-0934">Plastid</keyword>
<dbReference type="InterPro" id="IPR028978">
    <property type="entry name" value="Chorismate_lyase_/UTRA_dom_sf"/>
</dbReference>
<organism evidence="1">
    <name type="scientific">Glaucocystis incrassata</name>
    <dbReference type="NCBI Taxonomy" id="1789788"/>
    <lineage>
        <taxon>Eukaryota</taxon>
        <taxon>Glaucocystophyceae</taxon>
        <taxon>Glaucocystales</taxon>
        <taxon>Glaucocystaceae</taxon>
        <taxon>Glaucocystis</taxon>
    </lineage>
</organism>
<geneLocation type="plastid" evidence="1"/>
<dbReference type="Pfam" id="PF01947">
    <property type="entry name" value="Rv2949c-like"/>
    <property type="match status" value="1"/>
</dbReference>
<sequence>MNKKIKIWQGGNNLIHRGIPDYLLTTNSQILLLNDGSLTRYLQIFTHSKIEIQVIQISEVKETCSRIPMLVKKLLPHPYIKREICLCEKNGVRLIHATSWWTYSNQGSSCSFLPIWANLNRSRLNVYKDLQNIYLFNDNYLEEMFKQKGPFWGRDYLFWAENKPLTFISESFSPSLISNCVF</sequence>
<evidence type="ECO:0000313" key="1">
    <source>
        <dbReference type="EMBL" id="ASQ39964.1"/>
    </source>
</evidence>
<reference evidence="1" key="1">
    <citation type="submission" date="2017-05" db="EMBL/GenBank/DDBJ databases">
        <title>Plastid comparative genomics reveals ancient divergence between Glaucophyte genera.</title>
        <authorList>
            <person name="Figueroa-Martinez F.J."/>
            <person name="Jackson C."/>
            <person name="Reyes-Prieto A."/>
        </authorList>
    </citation>
    <scope>NUCLEOTIDE SEQUENCE</scope>
    <source>
        <strain evidence="1">SAG 229-2</strain>
    </source>
</reference>
<dbReference type="EMBL" id="MF167425">
    <property type="protein sequence ID" value="ASQ39964.1"/>
    <property type="molecule type" value="Genomic_DNA"/>
</dbReference>
<name>A0A3G1IV89_9EUKA</name>
<dbReference type="InterPro" id="IPR002800">
    <property type="entry name" value="Rv2949c-like"/>
</dbReference>
<gene>
    <name evidence="1" type="primary">ycf21</name>
</gene>
<dbReference type="GeneID" id="38575332"/>
<keyword evidence="1" id="KW-0456">Lyase</keyword>
<accession>A0A3G1IV89</accession>
<proteinExistence type="predicted"/>
<dbReference type="Gene3D" id="3.40.1410.10">
    <property type="entry name" value="Chorismate lyase-like"/>
    <property type="match status" value="1"/>
</dbReference>
<dbReference type="RefSeq" id="YP_009545903.1">
    <property type="nucleotide sequence ID" value="NC_040152.1"/>
</dbReference>
<protein>
    <submittedName>
        <fullName evidence="1">Chorismate lyase</fullName>
    </submittedName>
</protein>
<dbReference type="SUPFAM" id="SSF64288">
    <property type="entry name" value="Chorismate lyase-like"/>
    <property type="match status" value="1"/>
</dbReference>
<dbReference type="AlphaFoldDB" id="A0A3G1IV89"/>